<feature type="compositionally biased region" description="Low complexity" evidence="7">
    <location>
        <begin position="852"/>
        <end position="862"/>
    </location>
</feature>
<feature type="region of interest" description="Disordered" evidence="7">
    <location>
        <begin position="822"/>
        <end position="862"/>
    </location>
</feature>
<feature type="compositionally biased region" description="Acidic residues" evidence="7">
    <location>
        <begin position="139"/>
        <end position="154"/>
    </location>
</feature>
<protein>
    <recommendedName>
        <fullName evidence="8">G-patch domain-containing protein</fullName>
    </recommendedName>
</protein>
<evidence type="ECO:0000256" key="5">
    <source>
        <dbReference type="ARBA" id="ARBA00023187"/>
    </source>
</evidence>
<comment type="caution">
    <text evidence="9">The sequence shown here is derived from an EMBL/GenBank/DDBJ whole genome shotgun (WGS) entry which is preliminary data.</text>
</comment>
<dbReference type="InterPro" id="IPR045211">
    <property type="entry name" value="TFP11/STIP/Ntr1"/>
</dbReference>
<feature type="region of interest" description="Disordered" evidence="7">
    <location>
        <begin position="283"/>
        <end position="345"/>
    </location>
</feature>
<evidence type="ECO:0000256" key="2">
    <source>
        <dbReference type="ARBA" id="ARBA00010900"/>
    </source>
</evidence>
<keyword evidence="5" id="KW-0508">mRNA splicing</keyword>
<feature type="compositionally biased region" description="Basic and acidic residues" evidence="7">
    <location>
        <begin position="842"/>
        <end position="851"/>
    </location>
</feature>
<keyword evidence="4" id="KW-0747">Spliceosome</keyword>
<dbReference type="PANTHER" id="PTHR23329">
    <property type="entry name" value="TUFTELIN-INTERACTING PROTEIN 11-RELATED"/>
    <property type="match status" value="1"/>
</dbReference>
<dbReference type="AlphaFoldDB" id="A0A439CZL1"/>
<sequence>MSFNHANISKADAAAYSSSDDDESDNDGLAQPSVDPRADEFLDFNPRKRRKTGRNTKESAALGIFGSDSDDDTPNRRWKSKQDLRHKNVAFVSAGQEQLDQNVDEDDEDDDEEEASASRVGLGAQRGNAATAVRAGEEHAEEEEEDEEDEDEEMTGVGLGFRPSAQGLGLGWGQGAAANILDGTPSKRSNIIKTKYDGSTPLGKSFIPTSAKEPVLNPNLPDEPSSAPQTPKPSAFGGGSKTKSFAARMMAKMGYVEGQGLGANAQGRSNIIEATIRPQGNVGLGTVREKSQQELKEEKRQARLRGEDVPDSDEERKKAKRERKKKAGESASGSGMSTPKRSKPKYMTVSDIQKAAPGLHIPEAFAPILDMTGRDQKLLTSGSGLLTPTAGTELVEQTEARKLARRAQGDLAAFVEEWKTLEERKAWLDMEALQRQQEVDELASEFSSLQTFSLILDEVCQAAQEQQWDPVIAGLKKAETSASHYHEELANIAVASIHPFLATATQGWQPLEDPNLGNFATDLIQIKNLLGIQSKAVNGGVVSKWDHSEVDSSSHFRVRSTTPYESMIYKLVFPKVATTISQTWNVYDATPLLTILDRWEPLFPAFVRSQLLEQVVRRLESALASWKPKKERSTLPHLWLFPWLQHLPPHHLDPKGTGLVSDVRRKFRQTIDTWQFDKGVVPGFKSWREVLRPSKAQDQWKPLVMHHILPGMGRYLRTHFRVDPGDQEPYLKMLQGVIKWTDVISSSMVAEVIVAEVFPMWHDVLYQWLTSDEANYEEIGAWFEWWDGDVFPPEISSHESIQAEFRRGTAMIEKALELGDAAKHRLPRPETQPARKSRPSKPKAEQQKRPEPVAAAPEPTEPTFREEVEAWCLENDLQFIPIRKANEFGKHYFRLTARLDGRGGVLAYFRGGDDVLVVESRKTNGAFRRDDKAEWGALLATLFEEVEGR</sequence>
<evidence type="ECO:0000313" key="9">
    <source>
        <dbReference type="EMBL" id="RWA07635.1"/>
    </source>
</evidence>
<keyword evidence="6" id="KW-0539">Nucleus</keyword>
<feature type="region of interest" description="Disordered" evidence="7">
    <location>
        <begin position="1"/>
        <end position="243"/>
    </location>
</feature>
<evidence type="ECO:0000256" key="6">
    <source>
        <dbReference type="ARBA" id="ARBA00023242"/>
    </source>
</evidence>
<keyword evidence="3" id="KW-0507">mRNA processing</keyword>
<dbReference type="PROSITE" id="PS50174">
    <property type="entry name" value="G_PATCH"/>
    <property type="match status" value="1"/>
</dbReference>
<proteinExistence type="inferred from homology"/>
<dbReference type="Pfam" id="PF07842">
    <property type="entry name" value="GCFC"/>
    <property type="match status" value="1"/>
</dbReference>
<organism evidence="9 10">
    <name type="scientific">Xylaria grammica</name>
    <dbReference type="NCBI Taxonomy" id="363999"/>
    <lineage>
        <taxon>Eukaryota</taxon>
        <taxon>Fungi</taxon>
        <taxon>Dikarya</taxon>
        <taxon>Ascomycota</taxon>
        <taxon>Pezizomycotina</taxon>
        <taxon>Sordariomycetes</taxon>
        <taxon>Xylariomycetidae</taxon>
        <taxon>Xylariales</taxon>
        <taxon>Xylariaceae</taxon>
        <taxon>Xylaria</taxon>
    </lineage>
</organism>
<accession>A0A439CZL1</accession>
<dbReference type="EMBL" id="RYZI01000246">
    <property type="protein sequence ID" value="RWA07635.1"/>
    <property type="molecule type" value="Genomic_DNA"/>
</dbReference>
<comment type="similarity">
    <text evidence="2">Belongs to the TFP11/STIP family.</text>
</comment>
<feature type="compositionally biased region" description="Acidic residues" evidence="7">
    <location>
        <begin position="102"/>
        <end position="115"/>
    </location>
</feature>
<dbReference type="GO" id="GO:0000390">
    <property type="term" value="P:spliceosomal complex disassembly"/>
    <property type="evidence" value="ECO:0007669"/>
    <property type="project" value="InterPro"/>
</dbReference>
<evidence type="ECO:0000313" key="10">
    <source>
        <dbReference type="Proteomes" id="UP000286045"/>
    </source>
</evidence>
<name>A0A439CZL1_9PEZI</name>
<dbReference type="InterPro" id="IPR000467">
    <property type="entry name" value="G_patch_dom"/>
</dbReference>
<dbReference type="SMART" id="SM00443">
    <property type="entry name" value="G_patch"/>
    <property type="match status" value="1"/>
</dbReference>
<dbReference type="Proteomes" id="UP000286045">
    <property type="component" value="Unassembled WGS sequence"/>
</dbReference>
<reference evidence="9 10" key="1">
    <citation type="submission" date="2018-12" db="EMBL/GenBank/DDBJ databases">
        <title>Draft genome sequence of Xylaria grammica IHI A82.</title>
        <authorList>
            <person name="Buettner E."/>
            <person name="Kellner H."/>
        </authorList>
    </citation>
    <scope>NUCLEOTIDE SEQUENCE [LARGE SCALE GENOMIC DNA]</scope>
    <source>
        <strain evidence="9 10">IHI A82</strain>
    </source>
</reference>
<feature type="compositionally biased region" description="Basic and acidic residues" evidence="7">
    <location>
        <begin position="287"/>
        <end position="308"/>
    </location>
</feature>
<dbReference type="InterPro" id="IPR022783">
    <property type="entry name" value="GCFC_dom"/>
</dbReference>
<evidence type="ECO:0000256" key="3">
    <source>
        <dbReference type="ARBA" id="ARBA00022664"/>
    </source>
</evidence>
<feature type="compositionally biased region" description="Low complexity" evidence="7">
    <location>
        <begin position="9"/>
        <end position="18"/>
    </location>
</feature>
<keyword evidence="10" id="KW-1185">Reference proteome</keyword>
<dbReference type="GO" id="GO:0003676">
    <property type="term" value="F:nucleic acid binding"/>
    <property type="evidence" value="ECO:0007669"/>
    <property type="project" value="InterPro"/>
</dbReference>
<dbReference type="Pfam" id="PF12457">
    <property type="entry name" value="TIP_N"/>
    <property type="match status" value="1"/>
</dbReference>
<dbReference type="Pfam" id="PF01585">
    <property type="entry name" value="G-patch"/>
    <property type="match status" value="1"/>
</dbReference>
<dbReference type="GO" id="GO:0071008">
    <property type="term" value="C:U2-type post-mRNA release spliceosomal complex"/>
    <property type="evidence" value="ECO:0007669"/>
    <property type="project" value="TreeGrafter"/>
</dbReference>
<evidence type="ECO:0000256" key="7">
    <source>
        <dbReference type="SAM" id="MobiDB-lite"/>
    </source>
</evidence>
<gene>
    <name evidence="9" type="ORF">EKO27_g7471</name>
</gene>
<evidence type="ECO:0000259" key="8">
    <source>
        <dbReference type="PROSITE" id="PS50174"/>
    </source>
</evidence>
<evidence type="ECO:0000256" key="4">
    <source>
        <dbReference type="ARBA" id="ARBA00022728"/>
    </source>
</evidence>
<dbReference type="PANTHER" id="PTHR23329:SF1">
    <property type="entry name" value="TUFTELIN-INTERACTING PROTEIN 11"/>
    <property type="match status" value="1"/>
</dbReference>
<dbReference type="STRING" id="363999.A0A439CZL1"/>
<feature type="domain" description="G-patch" evidence="8">
    <location>
        <begin position="242"/>
        <end position="289"/>
    </location>
</feature>
<dbReference type="InterPro" id="IPR022159">
    <property type="entry name" value="STIP/TFIP11_N"/>
</dbReference>
<comment type="subcellular location">
    <subcellularLocation>
        <location evidence="1">Nucleus</location>
    </subcellularLocation>
</comment>
<evidence type="ECO:0000256" key="1">
    <source>
        <dbReference type="ARBA" id="ARBA00004123"/>
    </source>
</evidence>